<keyword evidence="2" id="KW-0812">Transmembrane</keyword>
<organism evidence="4 5">
    <name type="scientific">Kitasatospora gansuensis</name>
    <dbReference type="NCBI Taxonomy" id="258050"/>
    <lineage>
        <taxon>Bacteria</taxon>
        <taxon>Bacillati</taxon>
        <taxon>Actinomycetota</taxon>
        <taxon>Actinomycetes</taxon>
        <taxon>Kitasatosporales</taxon>
        <taxon>Streptomycetaceae</taxon>
        <taxon>Kitasatospora</taxon>
    </lineage>
</organism>
<comment type="caution">
    <text evidence="4">The sequence shown here is derived from an EMBL/GenBank/DDBJ whole genome shotgun (WGS) entry which is preliminary data.</text>
</comment>
<feature type="transmembrane region" description="Helical" evidence="2">
    <location>
        <begin position="179"/>
        <end position="200"/>
    </location>
</feature>
<keyword evidence="2" id="KW-0472">Membrane</keyword>
<dbReference type="Pfam" id="PF14158">
    <property type="entry name" value="YndJ"/>
    <property type="match status" value="1"/>
</dbReference>
<dbReference type="PANTHER" id="PTHR34202:SF1">
    <property type="entry name" value="UPF0548 PROTEIN"/>
    <property type="match status" value="1"/>
</dbReference>
<feature type="transmembrane region" description="Helical" evidence="2">
    <location>
        <begin position="155"/>
        <end position="173"/>
    </location>
</feature>
<accession>A0A7W7SI99</accession>
<gene>
    <name evidence="4" type="ORF">F4556_005928</name>
</gene>
<feature type="transmembrane region" description="Helical" evidence="2">
    <location>
        <begin position="55"/>
        <end position="75"/>
    </location>
</feature>
<evidence type="ECO:0000313" key="5">
    <source>
        <dbReference type="Proteomes" id="UP000573327"/>
    </source>
</evidence>
<protein>
    <submittedName>
        <fullName evidence="4">Uncharacterized protein (UPF0548 family)</fullName>
    </submittedName>
</protein>
<keyword evidence="5" id="KW-1185">Reference proteome</keyword>
<dbReference type="EMBL" id="JACHJR010000001">
    <property type="protein sequence ID" value="MBB4950393.1"/>
    <property type="molecule type" value="Genomic_DNA"/>
</dbReference>
<feature type="transmembrane region" description="Helical" evidence="2">
    <location>
        <begin position="87"/>
        <end position="106"/>
    </location>
</feature>
<feature type="domain" description="DUF1990" evidence="3">
    <location>
        <begin position="339"/>
        <end position="493"/>
    </location>
</feature>
<dbReference type="PANTHER" id="PTHR34202">
    <property type="entry name" value="UPF0548 PROTEIN"/>
    <property type="match status" value="1"/>
</dbReference>
<feature type="region of interest" description="Disordered" evidence="1">
    <location>
        <begin position="297"/>
        <end position="328"/>
    </location>
</feature>
<dbReference type="AlphaFoldDB" id="A0A7W7SI99"/>
<evidence type="ECO:0000256" key="1">
    <source>
        <dbReference type="SAM" id="MobiDB-lite"/>
    </source>
</evidence>
<dbReference type="Proteomes" id="UP000573327">
    <property type="component" value="Unassembled WGS sequence"/>
</dbReference>
<reference evidence="4 5" key="1">
    <citation type="submission" date="2020-08" db="EMBL/GenBank/DDBJ databases">
        <title>Sequencing the genomes of 1000 actinobacteria strains.</title>
        <authorList>
            <person name="Klenk H.-P."/>
        </authorList>
    </citation>
    <scope>NUCLEOTIDE SEQUENCE [LARGE SCALE GENOMIC DNA]</scope>
    <source>
        <strain evidence="4 5">DSM 44786</strain>
    </source>
</reference>
<feature type="transmembrane region" description="Helical" evidence="2">
    <location>
        <begin position="6"/>
        <end position="24"/>
    </location>
</feature>
<evidence type="ECO:0000256" key="2">
    <source>
        <dbReference type="SAM" id="Phobius"/>
    </source>
</evidence>
<name>A0A7W7SI99_9ACTN</name>
<sequence length="505" mass="52936">MTTLVNLIVMLGMLAVVPLGLGLLGGPGSAALARLWPLAALPGAVALWLPRGATATALASVYAAGTLALAALAPVRLARSRSFAPAELAALTALLAPSVAGLALVAERSGTRLFGFDLDILALTVPHFHFAGFTAALVAGLVCRTVRGRPALARAAALSVPVGTLLVLAGYFVDDWAELAGAVVLTAGMWLVGLLSWQDVSHRAPGRLTGGLLRCSAAVLVVTMLLALWWALGEATGLTHPTLTWMAATHGLGNGLGFALCALLAWRRLRPSGNWGAASRRRGTHLAGFSSVADALHQAPSSAPPSHAPQRRSFTHPPIAGGSQGAVPMTGGLRMTTFNYPEVGATREPDRLPEDYHHLRHRELIGHGRDALEAAGAAVTSWRMHRGTGATVEADAETAAPGVRLVVGLGLGRLRFRAPAEVVWTVAEPDRIGFAYGTLAGHPERGEESFIVTMDADKAVWFTVTAFSRPACWYTRLAGPVVPLLQRLYARQLGLVLRRTVSLPG</sequence>
<evidence type="ECO:0000313" key="4">
    <source>
        <dbReference type="EMBL" id="MBB4950393.1"/>
    </source>
</evidence>
<dbReference type="InterPro" id="IPR025450">
    <property type="entry name" value="YndJ-like"/>
</dbReference>
<feature type="transmembrane region" description="Helical" evidence="2">
    <location>
        <begin position="126"/>
        <end position="143"/>
    </location>
</feature>
<feature type="transmembrane region" description="Helical" evidence="2">
    <location>
        <begin position="212"/>
        <end position="232"/>
    </location>
</feature>
<proteinExistence type="predicted"/>
<dbReference type="Pfam" id="PF09348">
    <property type="entry name" value="DUF1990"/>
    <property type="match status" value="1"/>
</dbReference>
<feature type="transmembrane region" description="Helical" evidence="2">
    <location>
        <begin position="244"/>
        <end position="266"/>
    </location>
</feature>
<dbReference type="InterPro" id="IPR018960">
    <property type="entry name" value="DUF1990"/>
</dbReference>
<keyword evidence="2" id="KW-1133">Transmembrane helix</keyword>
<evidence type="ECO:0000259" key="3">
    <source>
        <dbReference type="Pfam" id="PF09348"/>
    </source>
</evidence>